<evidence type="ECO:0000256" key="7">
    <source>
        <dbReference type="SAM" id="Phobius"/>
    </source>
</evidence>
<feature type="transmembrane region" description="Helical" evidence="7">
    <location>
        <begin position="47"/>
        <end position="67"/>
    </location>
</feature>
<comment type="similarity">
    <text evidence="2">Belongs to the UPF0702 family.</text>
</comment>
<feature type="domain" description="YetF-like N-terminal transmembrane" evidence="9">
    <location>
        <begin position="19"/>
        <end position="92"/>
    </location>
</feature>
<evidence type="ECO:0000313" key="11">
    <source>
        <dbReference type="Proteomes" id="UP000653578"/>
    </source>
</evidence>
<accession>A0ABX1XJZ3</accession>
<organism evidence="10 11">
    <name type="scientific">Paenibacillus plantarum</name>
    <dbReference type="NCBI Taxonomy" id="2654975"/>
    <lineage>
        <taxon>Bacteria</taxon>
        <taxon>Bacillati</taxon>
        <taxon>Bacillota</taxon>
        <taxon>Bacilli</taxon>
        <taxon>Bacillales</taxon>
        <taxon>Paenibacillaceae</taxon>
        <taxon>Paenibacillus</taxon>
    </lineage>
</organism>
<dbReference type="EMBL" id="WHNY01000082">
    <property type="protein sequence ID" value="NOU68865.1"/>
    <property type="molecule type" value="Genomic_DNA"/>
</dbReference>
<dbReference type="PANTHER" id="PTHR34582:SF7">
    <property type="entry name" value="UPF0702 TRANSMEMBRANE PROTEIN YDFS"/>
    <property type="match status" value="1"/>
</dbReference>
<name>A0ABX1XJZ3_9BACL</name>
<feature type="transmembrane region" description="Helical" evidence="7">
    <location>
        <begin position="73"/>
        <end position="93"/>
    </location>
</feature>
<comment type="caution">
    <text evidence="10">The sequence shown here is derived from an EMBL/GenBank/DDBJ whole genome shotgun (WGS) entry which is preliminary data.</text>
</comment>
<feature type="domain" description="YetF C-terminal" evidence="8">
    <location>
        <begin position="95"/>
        <end position="226"/>
    </location>
</feature>
<gene>
    <name evidence="10" type="ORF">GC096_33135</name>
</gene>
<dbReference type="InterPro" id="IPR048454">
    <property type="entry name" value="YetF_N"/>
</dbReference>
<keyword evidence="4 7" id="KW-0812">Transmembrane</keyword>
<evidence type="ECO:0000256" key="6">
    <source>
        <dbReference type="ARBA" id="ARBA00023136"/>
    </source>
</evidence>
<evidence type="ECO:0000259" key="9">
    <source>
        <dbReference type="Pfam" id="PF20730"/>
    </source>
</evidence>
<evidence type="ECO:0000256" key="1">
    <source>
        <dbReference type="ARBA" id="ARBA00004651"/>
    </source>
</evidence>
<evidence type="ECO:0000313" key="10">
    <source>
        <dbReference type="EMBL" id="NOU68865.1"/>
    </source>
</evidence>
<protein>
    <submittedName>
        <fullName evidence="10">DUF421 domain-containing protein</fullName>
    </submittedName>
</protein>
<dbReference type="Proteomes" id="UP000653578">
    <property type="component" value="Unassembled WGS sequence"/>
</dbReference>
<keyword evidence="5 7" id="KW-1133">Transmembrane helix</keyword>
<dbReference type="Pfam" id="PF20730">
    <property type="entry name" value="YetF_N"/>
    <property type="match status" value="1"/>
</dbReference>
<keyword evidence="3" id="KW-1003">Cell membrane</keyword>
<evidence type="ECO:0000259" key="8">
    <source>
        <dbReference type="Pfam" id="PF04239"/>
    </source>
</evidence>
<evidence type="ECO:0000256" key="3">
    <source>
        <dbReference type="ARBA" id="ARBA00022475"/>
    </source>
</evidence>
<feature type="transmembrane region" description="Helical" evidence="7">
    <location>
        <begin position="22"/>
        <end position="40"/>
    </location>
</feature>
<comment type="subcellular location">
    <subcellularLocation>
        <location evidence="1">Cell membrane</location>
        <topology evidence="1">Multi-pass membrane protein</topology>
    </subcellularLocation>
</comment>
<evidence type="ECO:0000256" key="5">
    <source>
        <dbReference type="ARBA" id="ARBA00022989"/>
    </source>
</evidence>
<dbReference type="Gene3D" id="3.30.240.20">
    <property type="entry name" value="bsu07140 like domains"/>
    <property type="match status" value="2"/>
</dbReference>
<dbReference type="InterPro" id="IPR007353">
    <property type="entry name" value="DUF421"/>
</dbReference>
<dbReference type="PANTHER" id="PTHR34582">
    <property type="entry name" value="UPF0702 TRANSMEMBRANE PROTEIN YCAP"/>
    <property type="match status" value="1"/>
</dbReference>
<evidence type="ECO:0000256" key="2">
    <source>
        <dbReference type="ARBA" id="ARBA00006448"/>
    </source>
</evidence>
<keyword evidence="6 7" id="KW-0472">Membrane</keyword>
<sequence length="250" mass="28813">MKKITTYSYEHGRIVDMLLETILRTVVAFVLIMLITRVLGKHTIARMTYNDFVASITLGAIIGNLAFNTHLKTWNLITSFLIFSGIAYLISVISMKSRKIRKWFAGKPTVVIENGKILEQNLRKIQFTLDTLNQELREKDIFDIEEVQYAILELNGKLSVLKKPEYRPLILKDLHLSNTTKIQFPVELVMDGKIMADNLQQIGLSKEWLSKQLQQRGVTAEEVCYAIRGTQGKLFIDLYQDQIRHPIDQE</sequence>
<reference evidence="10 11" key="1">
    <citation type="submission" date="2019-10" db="EMBL/GenBank/DDBJ databases">
        <title>Description of Paenibacillus humi sp. nov.</title>
        <authorList>
            <person name="Carlier A."/>
            <person name="Qi S."/>
        </authorList>
    </citation>
    <scope>NUCLEOTIDE SEQUENCE [LARGE SCALE GENOMIC DNA]</scope>
    <source>
        <strain evidence="10 11">LMG 31461</strain>
    </source>
</reference>
<evidence type="ECO:0000256" key="4">
    <source>
        <dbReference type="ARBA" id="ARBA00022692"/>
    </source>
</evidence>
<proteinExistence type="inferred from homology"/>
<dbReference type="InterPro" id="IPR023090">
    <property type="entry name" value="UPF0702_alpha/beta_dom_sf"/>
</dbReference>
<keyword evidence="11" id="KW-1185">Reference proteome</keyword>
<dbReference type="Pfam" id="PF04239">
    <property type="entry name" value="DUF421"/>
    <property type="match status" value="1"/>
</dbReference>